<dbReference type="AlphaFoldDB" id="A0A5B8UIQ2"/>
<dbReference type="Pfam" id="PF23357">
    <property type="entry name" value="DUF7088"/>
    <property type="match status" value="1"/>
</dbReference>
<evidence type="ECO:0000256" key="2">
    <source>
        <dbReference type="ARBA" id="ARBA00022475"/>
    </source>
</evidence>
<feature type="domain" description="ABC-type uncharacterised transport system" evidence="7">
    <location>
        <begin position="432"/>
        <end position="741"/>
    </location>
</feature>
<feature type="transmembrane region" description="Helical" evidence="6">
    <location>
        <begin position="93"/>
        <end position="117"/>
    </location>
</feature>
<gene>
    <name evidence="9" type="primary">gldG</name>
    <name evidence="9" type="ORF">FSB75_11870</name>
</gene>
<dbReference type="OrthoDB" id="9777219at2"/>
<accession>A0A5B8UIQ2</accession>
<feature type="domain" description="DUF7088" evidence="8">
    <location>
        <begin position="276"/>
        <end position="383"/>
    </location>
</feature>
<dbReference type="KEGG" id="fgg:FSB75_11870"/>
<evidence type="ECO:0000313" key="10">
    <source>
        <dbReference type="Proteomes" id="UP000321204"/>
    </source>
</evidence>
<evidence type="ECO:0000256" key="3">
    <source>
        <dbReference type="ARBA" id="ARBA00022692"/>
    </source>
</evidence>
<evidence type="ECO:0000256" key="1">
    <source>
        <dbReference type="ARBA" id="ARBA00004651"/>
    </source>
</evidence>
<keyword evidence="10" id="KW-1185">Reference proteome</keyword>
<dbReference type="InterPro" id="IPR051449">
    <property type="entry name" value="ABC-2_transporter_component"/>
</dbReference>
<evidence type="ECO:0000256" key="5">
    <source>
        <dbReference type="ARBA" id="ARBA00023136"/>
    </source>
</evidence>
<feature type="transmembrane region" description="Helical" evidence="6">
    <location>
        <begin position="54"/>
        <end position="72"/>
    </location>
</feature>
<dbReference type="EMBL" id="CP042433">
    <property type="protein sequence ID" value="QEC56561.1"/>
    <property type="molecule type" value="Genomic_DNA"/>
</dbReference>
<dbReference type="InterPro" id="IPR019196">
    <property type="entry name" value="ABC_transp_unknown"/>
</dbReference>
<dbReference type="NCBIfam" id="TIGR03521">
    <property type="entry name" value="GldG"/>
    <property type="match status" value="1"/>
</dbReference>
<feature type="transmembrane region" description="Helical" evidence="6">
    <location>
        <begin position="12"/>
        <end position="34"/>
    </location>
</feature>
<evidence type="ECO:0000313" key="9">
    <source>
        <dbReference type="EMBL" id="QEC56561.1"/>
    </source>
</evidence>
<evidence type="ECO:0000256" key="6">
    <source>
        <dbReference type="SAM" id="Phobius"/>
    </source>
</evidence>
<dbReference type="Pfam" id="PF12679">
    <property type="entry name" value="ABC2_membrane_2"/>
    <property type="match status" value="1"/>
</dbReference>
<feature type="transmembrane region" description="Helical" evidence="6">
    <location>
        <begin position="161"/>
        <end position="179"/>
    </location>
</feature>
<organism evidence="9 10">
    <name type="scientific">Flavisolibacter ginsenosidimutans</name>
    <dbReference type="NCBI Taxonomy" id="661481"/>
    <lineage>
        <taxon>Bacteria</taxon>
        <taxon>Pseudomonadati</taxon>
        <taxon>Bacteroidota</taxon>
        <taxon>Chitinophagia</taxon>
        <taxon>Chitinophagales</taxon>
        <taxon>Chitinophagaceae</taxon>
        <taxon>Flavisolibacter</taxon>
    </lineage>
</organism>
<sequence length="805" mass="90403">MWPICKKELRQAFSSLTGYIAIVVFLLANGLQLFVLRNNILEFGYATLDPFFSFAPWILLFLISAITMRSFSDEFKSGTFEILGTRPLSRWQIVTGKFFGAFVVALIALLPTLVYYFTINHLAATTGIDSGAAIGSYLGLILLTGLFTAIGVCASSFTTNAVVAFIISLIACVLFYYGFSALSELPLFQNGADYYIEMLGINFHYQSISRGVIDTRDVIYFLGFILFFLLLTQQSLSKRWLKNRKRNTLWWIGLLAGLVAINFLASVFHARFDLTQEKRYSLTSTTKDLLRNLQSDVVIDVFLKGDFPADFRKLSNATQEFLTVLKDANPARVKYRFVSPDEDAGNGKTWGDSLRSAGLGPINVKAQVKAGEESKYIYPYALLRVGNQIEVVNLFLSNKPDVTPKDLNNAEAMMEYGFAKSLDKVTNPQVRAIAYAVGNGEPVDNRIYDLQQITAADYRMRPFDLNVFPYIPKEATVLLMVKPANGFSEAEKLKIDQYMMNGGKVLMFIDNLHAEQDSLSFKRELIAYDRNLNLTDLLFNYGARINADLVMDLQCDFLPFAVGGTADKPQYEFLHWNYYPLFETRNNHPINKNLGLVAGRFVNSMDTVEAEGIKKTYLLQSSNNSRTISTPALISTNENRNAPEDAKFKKNGIPVAVLLEGKFSSLYKDRVSKAQMDSLAQSGGFKENSGADGKMIVVADGDMVLNDVSNKQGPLPMGMNLFTMGSQYEYPFANRDFLLNCLEYLTSKSSIIATRDKEIVLRLLDPKKTEAEKSKWQLVNIALPFALVIFFGIIYQSLRRRRFAS</sequence>
<dbReference type="InterPro" id="IPR055396">
    <property type="entry name" value="DUF7088"/>
</dbReference>
<dbReference type="GO" id="GO:0140359">
    <property type="term" value="F:ABC-type transporter activity"/>
    <property type="evidence" value="ECO:0007669"/>
    <property type="project" value="InterPro"/>
</dbReference>
<protein>
    <submittedName>
        <fullName evidence="9">Gliding motility-associated ABC transporter substrate-binding protein GldG</fullName>
    </submittedName>
</protein>
<evidence type="ECO:0000259" key="7">
    <source>
        <dbReference type="Pfam" id="PF09822"/>
    </source>
</evidence>
<evidence type="ECO:0000256" key="4">
    <source>
        <dbReference type="ARBA" id="ARBA00022989"/>
    </source>
</evidence>
<feature type="transmembrane region" description="Helical" evidence="6">
    <location>
        <begin position="218"/>
        <end position="236"/>
    </location>
</feature>
<keyword evidence="4 6" id="KW-1133">Transmembrane helix</keyword>
<keyword evidence="2" id="KW-1003">Cell membrane</keyword>
<reference evidence="9 10" key="1">
    <citation type="journal article" date="2015" name="Int. J. Syst. Evol. Microbiol.">
        <title>Flavisolibacter ginsenosidimutans sp. nov., with ginsenoside-converting activity isolated from soil used for cultivating ginseng.</title>
        <authorList>
            <person name="Zhao Y."/>
            <person name="Liu Q."/>
            <person name="Kang M.S."/>
            <person name="Jin F."/>
            <person name="Yu H."/>
            <person name="Im W.T."/>
        </authorList>
    </citation>
    <scope>NUCLEOTIDE SEQUENCE [LARGE SCALE GENOMIC DNA]</scope>
    <source>
        <strain evidence="9 10">Gsoil 636</strain>
    </source>
</reference>
<feature type="transmembrane region" description="Helical" evidence="6">
    <location>
        <begin position="776"/>
        <end position="795"/>
    </location>
</feature>
<dbReference type="Pfam" id="PF09822">
    <property type="entry name" value="ABC_transp_aux"/>
    <property type="match status" value="1"/>
</dbReference>
<evidence type="ECO:0000259" key="8">
    <source>
        <dbReference type="Pfam" id="PF23357"/>
    </source>
</evidence>
<feature type="transmembrane region" description="Helical" evidence="6">
    <location>
        <begin position="137"/>
        <end position="154"/>
    </location>
</feature>
<name>A0A5B8UIQ2_9BACT</name>
<dbReference type="PANTHER" id="PTHR30294">
    <property type="entry name" value="MEMBRANE COMPONENT OF ABC TRANSPORTER YHHJ-RELATED"/>
    <property type="match status" value="1"/>
</dbReference>
<dbReference type="PANTHER" id="PTHR30294:SF29">
    <property type="entry name" value="MULTIDRUG ABC TRANSPORTER PERMEASE YBHS-RELATED"/>
    <property type="match status" value="1"/>
</dbReference>
<feature type="transmembrane region" description="Helical" evidence="6">
    <location>
        <begin position="248"/>
        <end position="268"/>
    </location>
</feature>
<dbReference type="Proteomes" id="UP000321204">
    <property type="component" value="Chromosome"/>
</dbReference>
<dbReference type="InterPro" id="IPR019863">
    <property type="entry name" value="Motility-assoc_ABC-rel_GldG"/>
</dbReference>
<dbReference type="RefSeq" id="WP_146787540.1">
    <property type="nucleotide sequence ID" value="NZ_BAABIO010000001.1"/>
</dbReference>
<keyword evidence="3 6" id="KW-0812">Transmembrane</keyword>
<comment type="subcellular location">
    <subcellularLocation>
        <location evidence="1">Cell membrane</location>
        <topology evidence="1">Multi-pass membrane protein</topology>
    </subcellularLocation>
</comment>
<dbReference type="GO" id="GO:0005886">
    <property type="term" value="C:plasma membrane"/>
    <property type="evidence" value="ECO:0007669"/>
    <property type="project" value="UniProtKB-SubCell"/>
</dbReference>
<proteinExistence type="predicted"/>
<keyword evidence="5 6" id="KW-0472">Membrane</keyword>